<feature type="transmembrane region" description="Helical" evidence="5">
    <location>
        <begin position="205"/>
        <end position="227"/>
    </location>
</feature>
<dbReference type="AlphaFoldDB" id="A0A6S6QYT8"/>
<evidence type="ECO:0000313" key="6">
    <source>
        <dbReference type="EMBL" id="BCJ92250.1"/>
    </source>
</evidence>
<keyword evidence="3 5" id="KW-1133">Transmembrane helix</keyword>
<evidence type="ECO:0000256" key="2">
    <source>
        <dbReference type="ARBA" id="ARBA00022692"/>
    </source>
</evidence>
<dbReference type="InterPro" id="IPR007300">
    <property type="entry name" value="CidB/LrgB"/>
</dbReference>
<dbReference type="PANTHER" id="PTHR30249:SF0">
    <property type="entry name" value="PLASTIDAL GLYCOLATE_GLYCERATE TRANSLOCATOR 1, CHLOROPLASTIC"/>
    <property type="match status" value="1"/>
</dbReference>
<feature type="transmembrane region" description="Helical" evidence="5">
    <location>
        <begin position="94"/>
        <end position="117"/>
    </location>
</feature>
<name>A0A6S6QYT8_9HYPH</name>
<reference evidence="6 7" key="1">
    <citation type="submission" date="2020-08" db="EMBL/GenBank/DDBJ databases">
        <title>Genome sequence of Rhizobiales bacterium strain IZ6.</title>
        <authorList>
            <person name="Nakai R."/>
            <person name="Naganuma T."/>
        </authorList>
    </citation>
    <scope>NUCLEOTIDE SEQUENCE [LARGE SCALE GENOMIC DNA]</scope>
    <source>
        <strain evidence="6 7">IZ6</strain>
    </source>
</reference>
<dbReference type="Proteomes" id="UP000515317">
    <property type="component" value="Chromosome"/>
</dbReference>
<dbReference type="EMBL" id="AP023361">
    <property type="protein sequence ID" value="BCJ92250.1"/>
    <property type="molecule type" value="Genomic_DNA"/>
</dbReference>
<sequence>MSLMLAALALSVTAYLLGVFVNRAAHESPLLHPVVVATFAAVAMLLALNLFGHPFAGTYLEENAILIEGLMLGITAFALPLIDNARRLIRDLLGIFAVTALAGIAIGGTSLLIAYAFGLPAEAIAAIGIRSVTNPMAAVIAAANGISVEIAMLSVFVTGMIGIVISEKLLSWIGVTDERRVGLMLGITCHTFGVVRALEISPLSAAYATVGMIVTGLLYAFSVPWILALLT</sequence>
<keyword evidence="7" id="KW-1185">Reference proteome</keyword>
<organism evidence="6 7">
    <name type="scientific">Terrihabitans soli</name>
    <dbReference type="NCBI Taxonomy" id="708113"/>
    <lineage>
        <taxon>Bacteria</taxon>
        <taxon>Pseudomonadati</taxon>
        <taxon>Pseudomonadota</taxon>
        <taxon>Alphaproteobacteria</taxon>
        <taxon>Hyphomicrobiales</taxon>
        <taxon>Terrihabitans</taxon>
    </lineage>
</organism>
<dbReference type="RefSeq" id="WP_222875840.1">
    <property type="nucleotide sequence ID" value="NZ_AP023361.1"/>
</dbReference>
<keyword evidence="4 5" id="KW-0472">Membrane</keyword>
<feature type="transmembrane region" description="Helical" evidence="5">
    <location>
        <begin position="63"/>
        <end position="82"/>
    </location>
</feature>
<evidence type="ECO:0000256" key="3">
    <source>
        <dbReference type="ARBA" id="ARBA00022989"/>
    </source>
</evidence>
<evidence type="ECO:0000256" key="1">
    <source>
        <dbReference type="ARBA" id="ARBA00004141"/>
    </source>
</evidence>
<comment type="subcellular location">
    <subcellularLocation>
        <location evidence="1">Membrane</location>
        <topology evidence="1">Multi-pass membrane protein</topology>
    </subcellularLocation>
</comment>
<proteinExistence type="predicted"/>
<accession>A0A6S6QYT8</accession>
<dbReference type="PANTHER" id="PTHR30249">
    <property type="entry name" value="PUTATIVE SEROTONIN TRANSPORTER"/>
    <property type="match status" value="1"/>
</dbReference>
<evidence type="ECO:0000313" key="7">
    <source>
        <dbReference type="Proteomes" id="UP000515317"/>
    </source>
</evidence>
<evidence type="ECO:0000256" key="5">
    <source>
        <dbReference type="SAM" id="Phobius"/>
    </source>
</evidence>
<dbReference type="KEGG" id="tso:IZ6_29850"/>
<protein>
    <recommendedName>
        <fullName evidence="8">LrgB family protein</fullName>
    </recommendedName>
</protein>
<keyword evidence="2 5" id="KW-0812">Transmembrane</keyword>
<feature type="transmembrane region" description="Helical" evidence="5">
    <location>
        <begin position="30"/>
        <end position="51"/>
    </location>
</feature>
<evidence type="ECO:0008006" key="8">
    <source>
        <dbReference type="Google" id="ProtNLM"/>
    </source>
</evidence>
<evidence type="ECO:0000256" key="4">
    <source>
        <dbReference type="ARBA" id="ARBA00023136"/>
    </source>
</evidence>
<dbReference type="Pfam" id="PF04172">
    <property type="entry name" value="LrgB"/>
    <property type="match status" value="1"/>
</dbReference>
<dbReference type="GO" id="GO:0016020">
    <property type="term" value="C:membrane"/>
    <property type="evidence" value="ECO:0007669"/>
    <property type="project" value="UniProtKB-SubCell"/>
</dbReference>
<gene>
    <name evidence="6" type="ORF">IZ6_29850</name>
</gene>